<feature type="compositionally biased region" description="Polar residues" evidence="1">
    <location>
        <begin position="336"/>
        <end position="360"/>
    </location>
</feature>
<sequence length="1227" mass="125890">MSGSSASPHSHAEAAVGVKSYARLPDNTTGESSSSGRGPSGRWADALLKTTSHGAAPGPVVPEMTSQPTHKPLSRDRSQAAVTITSHACGPLRQQQNAPGSAFPYPLDNVNRGESLATSVGSPRDIAVAVHPQFSRVPQRAVSVAAPTPAPVSLATASVASHASTNSTASANAIPAWEPLLNQALPTPLPAPVTGAATGLTDASAAFAVLRNASDPPQPTPNTSDRRPKRTSAPAHMHSQQLQVPLRTGRVEGNSSCGCSVGSGSGSPVASAATPHTLPVTCTSSPFFQRVLDTVATLECSSDAPRAAVATGTAVAQDDQETSMLQLQDVTPITNAGDSEQESQLLSQPRATTQSLSGVGQYSYKDETDGLDGGPGALPSVFCPMVTSAPSRPLPLTGACSAASSDDALLWRTLPLARPPPCPTARVLTCQQLVYSPCVCNIRQVAPAKPSSQPVSLSDTAQLSGTPGGLSTSQSVTTCSTGQRRSRGAMPAVADNCTSMGSAGHFTSPESVSQHFSGIYASPPPLSSQTYVGVRDQRSASLLIPANNGRSGQSANAADCTPLICTHVPHQQHLSLQQCRVGGVGGSGTYGGGLPSSSPNPAAVPLSIWTSGPAAASAATRATVAAGQEKRSATSTVPAVQGAAGGALPLSTVASSLSSVALEKQLLHASKGDLVQILLELASCNLDASRFIHSKAFFFAFRREHDREAADAREACAAAGLTTQSPAAGAEKKAWGHARHGRSGRGGVLKAVDMPNSDRIRQAPRVLKQTVTDVASLSGTAAAHDHSIARCIFPVEAADDEDCDYADSPAGIGRPDPAGAEGVANASVSQRLPHPEVRAFSTELHPCLRWYGACRNATSCVYASVPRNVCLNWIRGSCMARTDCSGVHRLPSPCPPEVRRIYELNHGRARRDTPVTVCAGRVSVGHVLPIPPPFPVPSSVARSPFVSGSTATTAPTSSPAHAVAAEFTKHCAGTNGDPAACTALSTEPEEESMAVRTPTSQPIRKDTLLGGGSTPYRHAHGRGAELCLSAMAIERSGCVHTVAAGDVGSSDSLDMDTAAKDDEPVDHEMLHYTGGILAADTDAGSAVDAAPPCLCSVGVPPGSRMGGMASSAGSSRCSTAEGCCSCSNSVSRYLGPEFDRAATVAPEWDDGRPDSSAMGLPMQHQSPGVKSIKSICGCVCDAKGALQVIPVRPGDGSAELLADMDDECDLSAPAAGTRTRMQSPLYR</sequence>
<reference evidence="2 3" key="1">
    <citation type="submission" date="2021-02" db="EMBL/GenBank/DDBJ databases">
        <title>Leishmania (Mundinia) enrietti genome sequencing and assembly.</title>
        <authorList>
            <person name="Almutairi H."/>
            <person name="Gatherer D."/>
        </authorList>
    </citation>
    <scope>NUCLEOTIDE SEQUENCE [LARGE SCALE GENOMIC DNA]</scope>
    <source>
        <strain evidence="2">CUR178</strain>
    </source>
</reference>
<keyword evidence="3" id="KW-1185">Reference proteome</keyword>
<feature type="compositionally biased region" description="Polar residues" evidence="1">
    <location>
        <begin position="450"/>
        <end position="483"/>
    </location>
</feature>
<feature type="region of interest" description="Disordered" evidence="1">
    <location>
        <begin position="449"/>
        <end position="487"/>
    </location>
</feature>
<feature type="compositionally biased region" description="Low complexity" evidence="1">
    <location>
        <begin position="1"/>
        <end position="15"/>
    </location>
</feature>
<feature type="region of interest" description="Disordered" evidence="1">
    <location>
        <begin position="211"/>
        <end position="241"/>
    </location>
</feature>
<evidence type="ECO:0000313" key="2">
    <source>
        <dbReference type="EMBL" id="KAG5479598.1"/>
    </source>
</evidence>
<dbReference type="EMBL" id="JAFHKP010000022">
    <property type="protein sequence ID" value="KAG5479598.1"/>
    <property type="molecule type" value="Genomic_DNA"/>
</dbReference>
<gene>
    <name evidence="2" type="ORF">CUR178_03359</name>
</gene>
<proteinExistence type="predicted"/>
<dbReference type="KEGG" id="lenr:94170604"/>
<protein>
    <recommendedName>
        <fullName evidence="4">Glucoamylase-like protein</fullName>
    </recommendedName>
</protein>
<dbReference type="PANTHER" id="PTHR19851:SF7">
    <property type="entry name" value="F-BOX DOMAIN-CONTAINING PROTEIN"/>
    <property type="match status" value="1"/>
</dbReference>
<dbReference type="GeneID" id="94170604"/>
<accession>A0A836HDX1</accession>
<name>A0A836HDX1_LEIEN</name>
<feature type="region of interest" description="Disordered" evidence="1">
    <location>
        <begin position="986"/>
        <end position="1015"/>
    </location>
</feature>
<feature type="region of interest" description="Disordered" evidence="1">
    <location>
        <begin position="1"/>
        <end position="75"/>
    </location>
</feature>
<feature type="compositionally biased region" description="Low complexity" evidence="1">
    <location>
        <begin position="30"/>
        <end position="42"/>
    </location>
</feature>
<evidence type="ECO:0008006" key="4">
    <source>
        <dbReference type="Google" id="ProtNLM"/>
    </source>
</evidence>
<evidence type="ECO:0000256" key="1">
    <source>
        <dbReference type="SAM" id="MobiDB-lite"/>
    </source>
</evidence>
<evidence type="ECO:0000313" key="3">
    <source>
        <dbReference type="Proteomes" id="UP000674179"/>
    </source>
</evidence>
<dbReference type="RefSeq" id="XP_067693127.1">
    <property type="nucleotide sequence ID" value="XM_067835094.1"/>
</dbReference>
<dbReference type="PANTHER" id="PTHR19851">
    <property type="entry name" value="OS02G0203500 PROTEIN"/>
    <property type="match status" value="1"/>
</dbReference>
<organism evidence="2 3">
    <name type="scientific">Leishmania enriettii</name>
    <dbReference type="NCBI Taxonomy" id="5663"/>
    <lineage>
        <taxon>Eukaryota</taxon>
        <taxon>Discoba</taxon>
        <taxon>Euglenozoa</taxon>
        <taxon>Kinetoplastea</taxon>
        <taxon>Metakinetoplastina</taxon>
        <taxon>Trypanosomatida</taxon>
        <taxon>Trypanosomatidae</taxon>
        <taxon>Leishmaniinae</taxon>
        <taxon>Leishmania</taxon>
    </lineage>
</organism>
<dbReference type="AlphaFoldDB" id="A0A836HDX1"/>
<feature type="region of interest" description="Disordered" evidence="1">
    <location>
        <begin position="727"/>
        <end position="751"/>
    </location>
</feature>
<dbReference type="Proteomes" id="UP000674179">
    <property type="component" value="Chromosome 22"/>
</dbReference>
<comment type="caution">
    <text evidence="2">The sequence shown here is derived from an EMBL/GenBank/DDBJ whole genome shotgun (WGS) entry which is preliminary data.</text>
</comment>
<dbReference type="OrthoDB" id="266897at2759"/>
<feature type="region of interest" description="Disordered" evidence="1">
    <location>
        <begin position="336"/>
        <end position="369"/>
    </location>
</feature>